<proteinExistence type="predicted"/>
<feature type="compositionally biased region" description="Basic and acidic residues" evidence="1">
    <location>
        <begin position="68"/>
        <end position="79"/>
    </location>
</feature>
<evidence type="ECO:0000313" key="2">
    <source>
        <dbReference type="EMBL" id="KFD53510.1"/>
    </source>
</evidence>
<dbReference type="Proteomes" id="UP000030764">
    <property type="component" value="Unassembled WGS sequence"/>
</dbReference>
<evidence type="ECO:0000313" key="3">
    <source>
        <dbReference type="Proteomes" id="UP000030764"/>
    </source>
</evidence>
<evidence type="ECO:0000256" key="1">
    <source>
        <dbReference type="SAM" id="MobiDB-lite"/>
    </source>
</evidence>
<feature type="region of interest" description="Disordered" evidence="1">
    <location>
        <begin position="1"/>
        <end position="46"/>
    </location>
</feature>
<dbReference type="EMBL" id="KL363216">
    <property type="protein sequence ID" value="KFD53510.1"/>
    <property type="molecule type" value="Genomic_DNA"/>
</dbReference>
<keyword evidence="3" id="KW-1185">Reference proteome</keyword>
<name>A0A085M8G4_9BILA</name>
<feature type="compositionally biased region" description="Polar residues" evidence="1">
    <location>
        <begin position="15"/>
        <end position="33"/>
    </location>
</feature>
<organism evidence="2 3">
    <name type="scientific">Trichuris suis</name>
    <name type="common">pig whipworm</name>
    <dbReference type="NCBI Taxonomy" id="68888"/>
    <lineage>
        <taxon>Eukaryota</taxon>
        <taxon>Metazoa</taxon>
        <taxon>Ecdysozoa</taxon>
        <taxon>Nematoda</taxon>
        <taxon>Enoplea</taxon>
        <taxon>Dorylaimia</taxon>
        <taxon>Trichinellida</taxon>
        <taxon>Trichuridae</taxon>
        <taxon>Trichuris</taxon>
    </lineage>
</organism>
<protein>
    <submittedName>
        <fullName evidence="2">Uncharacterized protein</fullName>
    </submittedName>
</protein>
<gene>
    <name evidence="2" type="ORF">M513_05616</name>
</gene>
<dbReference type="AlphaFoldDB" id="A0A085M8G4"/>
<feature type="region of interest" description="Disordered" evidence="1">
    <location>
        <begin position="60"/>
        <end position="99"/>
    </location>
</feature>
<sequence>MIAGKPGNRPGAGKPTTNEGRSKKPSTSDTPNINREEGSEVSEAWIPISHLTECFTITNRSHTFTHSRGSEGTRSRGIDLADNTPTAPGHTPTGAPLHR</sequence>
<reference evidence="2 3" key="1">
    <citation type="journal article" date="2014" name="Nat. Genet.">
        <title>Genome and transcriptome of the porcine whipworm Trichuris suis.</title>
        <authorList>
            <person name="Jex A.R."/>
            <person name="Nejsum P."/>
            <person name="Schwarz E.M."/>
            <person name="Hu L."/>
            <person name="Young N.D."/>
            <person name="Hall R.S."/>
            <person name="Korhonen P.K."/>
            <person name="Liao S."/>
            <person name="Thamsborg S."/>
            <person name="Xia J."/>
            <person name="Xu P."/>
            <person name="Wang S."/>
            <person name="Scheerlinck J.P."/>
            <person name="Hofmann A."/>
            <person name="Sternberg P.W."/>
            <person name="Wang J."/>
            <person name="Gasser R.B."/>
        </authorList>
    </citation>
    <scope>NUCLEOTIDE SEQUENCE [LARGE SCALE GENOMIC DNA]</scope>
    <source>
        <strain evidence="2">DCEP-RM93M</strain>
    </source>
</reference>
<feature type="compositionally biased region" description="Low complexity" evidence="1">
    <location>
        <begin position="84"/>
        <end position="99"/>
    </location>
</feature>
<accession>A0A085M8G4</accession>